<dbReference type="EMBL" id="CAJVQC010089009">
    <property type="protein sequence ID" value="CAG8824478.1"/>
    <property type="molecule type" value="Genomic_DNA"/>
</dbReference>
<feature type="non-terminal residue" evidence="1">
    <location>
        <position position="99"/>
    </location>
</feature>
<proteinExistence type="predicted"/>
<evidence type="ECO:0000313" key="1">
    <source>
        <dbReference type="EMBL" id="CAG8824478.1"/>
    </source>
</evidence>
<organism evidence="1 2">
    <name type="scientific">Racocetra persica</name>
    <dbReference type="NCBI Taxonomy" id="160502"/>
    <lineage>
        <taxon>Eukaryota</taxon>
        <taxon>Fungi</taxon>
        <taxon>Fungi incertae sedis</taxon>
        <taxon>Mucoromycota</taxon>
        <taxon>Glomeromycotina</taxon>
        <taxon>Glomeromycetes</taxon>
        <taxon>Diversisporales</taxon>
        <taxon>Gigasporaceae</taxon>
        <taxon>Racocetra</taxon>
    </lineage>
</organism>
<dbReference type="Proteomes" id="UP000789920">
    <property type="component" value="Unassembled WGS sequence"/>
</dbReference>
<gene>
    <name evidence="1" type="ORF">RPERSI_LOCUS26258</name>
</gene>
<comment type="caution">
    <text evidence="1">The sequence shown here is derived from an EMBL/GenBank/DDBJ whole genome shotgun (WGS) entry which is preliminary data.</text>
</comment>
<name>A0ACA9S2R3_9GLOM</name>
<sequence>MSFFSFLETIPTISSTVLKHFTGGSPKKSWGIRFHLAVAMIKADDRFAKMPIEQFQKEFDKIFMVKTPSNITINYVILEEEYRQKSKTHLEKILKKYDD</sequence>
<evidence type="ECO:0000313" key="2">
    <source>
        <dbReference type="Proteomes" id="UP000789920"/>
    </source>
</evidence>
<reference evidence="1" key="1">
    <citation type="submission" date="2021-06" db="EMBL/GenBank/DDBJ databases">
        <authorList>
            <person name="Kallberg Y."/>
            <person name="Tangrot J."/>
            <person name="Rosling A."/>
        </authorList>
    </citation>
    <scope>NUCLEOTIDE SEQUENCE</scope>
    <source>
        <strain evidence="1">MA461A</strain>
    </source>
</reference>
<accession>A0ACA9S2R3</accession>
<protein>
    <submittedName>
        <fullName evidence="1">2428_t:CDS:1</fullName>
    </submittedName>
</protein>
<keyword evidence="2" id="KW-1185">Reference proteome</keyword>